<keyword evidence="3" id="KW-0808">Transferase</keyword>
<dbReference type="PROSITE" id="PS50011">
    <property type="entry name" value="PROTEIN_KINASE_DOM"/>
    <property type="match status" value="1"/>
</dbReference>
<dbReference type="GO" id="GO:0005524">
    <property type="term" value="F:ATP binding"/>
    <property type="evidence" value="ECO:0007669"/>
    <property type="project" value="UniProtKB-UniRule"/>
</dbReference>
<dbReference type="InterPro" id="IPR000961">
    <property type="entry name" value="AGC-kinase_C"/>
</dbReference>
<evidence type="ECO:0000256" key="7">
    <source>
        <dbReference type="PROSITE-ProRule" id="PRU10141"/>
    </source>
</evidence>
<evidence type="ECO:0000256" key="6">
    <source>
        <dbReference type="ARBA" id="ARBA00022840"/>
    </source>
</evidence>
<comment type="similarity">
    <text evidence="8">Belongs to the protein kinase superfamily.</text>
</comment>
<dbReference type="OMA" id="KGSIFAM"/>
<evidence type="ECO:0000256" key="1">
    <source>
        <dbReference type="ARBA" id="ARBA00022527"/>
    </source>
</evidence>
<comment type="caution">
    <text evidence="12">The sequence shown here is derived from an EMBL/GenBank/DDBJ whole genome shotgun (WGS) entry which is preliminary data.</text>
</comment>
<dbReference type="InterPro" id="IPR017892">
    <property type="entry name" value="Pkinase_C"/>
</dbReference>
<feature type="compositionally biased region" description="Basic and acidic residues" evidence="9">
    <location>
        <begin position="451"/>
        <end position="464"/>
    </location>
</feature>
<evidence type="ECO:0000313" key="12">
    <source>
        <dbReference type="EMBL" id="KAJ6217014.1"/>
    </source>
</evidence>
<evidence type="ECO:0000259" key="10">
    <source>
        <dbReference type="PROSITE" id="PS50011"/>
    </source>
</evidence>
<evidence type="ECO:0000259" key="11">
    <source>
        <dbReference type="PROSITE" id="PS51285"/>
    </source>
</evidence>
<dbReference type="SMART" id="SM00133">
    <property type="entry name" value="S_TK_X"/>
    <property type="match status" value="1"/>
</dbReference>
<dbReference type="FunFam" id="3.30.200.20:FF:000587">
    <property type="entry name" value="Non-specific serine/threonine protein kinase"/>
    <property type="match status" value="1"/>
</dbReference>
<evidence type="ECO:0000256" key="5">
    <source>
        <dbReference type="ARBA" id="ARBA00022777"/>
    </source>
</evidence>
<dbReference type="EMBL" id="JAPWDV010000003">
    <property type="protein sequence ID" value="KAJ6217014.1"/>
    <property type="molecule type" value="Genomic_DNA"/>
</dbReference>
<accession>A0A9Q0RJR3</accession>
<keyword evidence="5" id="KW-0418">Kinase</keyword>
<keyword evidence="2" id="KW-0597">Phosphoprotein</keyword>
<dbReference type="PROSITE" id="PS51285">
    <property type="entry name" value="AGC_KINASE_CTER"/>
    <property type="match status" value="1"/>
</dbReference>
<dbReference type="Proteomes" id="UP001142055">
    <property type="component" value="Chromosome 3"/>
</dbReference>
<feature type="binding site" evidence="7">
    <location>
        <position position="123"/>
    </location>
    <ligand>
        <name>ATP</name>
        <dbReference type="ChEBI" id="CHEBI:30616"/>
    </ligand>
</feature>
<keyword evidence="13" id="KW-1185">Reference proteome</keyword>
<dbReference type="InterPro" id="IPR000719">
    <property type="entry name" value="Prot_kinase_dom"/>
</dbReference>
<dbReference type="InterPro" id="IPR017441">
    <property type="entry name" value="Protein_kinase_ATP_BS"/>
</dbReference>
<keyword evidence="4 7" id="KW-0547">Nucleotide-binding</keyword>
<dbReference type="FunFam" id="1.10.510.10:FF:000008">
    <property type="entry name" value="Non-specific serine/threonine protein kinase"/>
    <property type="match status" value="1"/>
</dbReference>
<feature type="region of interest" description="Disordered" evidence="9">
    <location>
        <begin position="426"/>
        <end position="464"/>
    </location>
</feature>
<dbReference type="PROSITE" id="PS00107">
    <property type="entry name" value="PROTEIN_KINASE_ATP"/>
    <property type="match status" value="1"/>
</dbReference>
<sequence>MSTIFDMELNDIEIDDGSSTMINTPNNRNIEIDYDVLSEDEPIEVDNEIEIDNFEQSAEELISLGSANNCIELTEDMVNCQHHERVSTQDFELLRVLGMGGYGKVFQVRKITGNNTGSIYAMKVLKKAKIVRSIKDTDHTKAERNILESVKHPFIVDLIYAFQTRGKLYLILEYLSGGELFMYLEREGLLLESAAIFYVAEIVLAIEHLHKVGIIYRDLKPENIMLDQQGHVKLTDFGLCKESIYGGKMTYTFCGTVEYMAPEILKRIGHNHAVDWWSLGALMFDMLVGKPPFVSSNRNKTIAKILHSELKFPRHLTYDARDFIQKLLRRSPDSRLGGGPDDAAPIRRHAFFNRLNWDDVLAKKLEPPFKPILANEEDVSQFDTKFTQQTPIDSPEEGSHLSKSVNEVFIGFTYVAPSVLDEMSKHDNTHRHYSRSPRKNQLSNHNRYQPHRIDESTSDVNHFH</sequence>
<organism evidence="12 13">
    <name type="scientific">Blomia tropicalis</name>
    <name type="common">Mite</name>
    <dbReference type="NCBI Taxonomy" id="40697"/>
    <lineage>
        <taxon>Eukaryota</taxon>
        <taxon>Metazoa</taxon>
        <taxon>Ecdysozoa</taxon>
        <taxon>Arthropoda</taxon>
        <taxon>Chelicerata</taxon>
        <taxon>Arachnida</taxon>
        <taxon>Acari</taxon>
        <taxon>Acariformes</taxon>
        <taxon>Sarcoptiformes</taxon>
        <taxon>Astigmata</taxon>
        <taxon>Glycyphagoidea</taxon>
        <taxon>Echimyopodidae</taxon>
        <taxon>Blomia</taxon>
    </lineage>
</organism>
<feature type="domain" description="AGC-kinase C-terminal" evidence="11">
    <location>
        <begin position="353"/>
        <end position="424"/>
    </location>
</feature>
<gene>
    <name evidence="12" type="ORF">RDWZM_008171</name>
</gene>
<dbReference type="SUPFAM" id="SSF56112">
    <property type="entry name" value="Protein kinase-like (PK-like)"/>
    <property type="match status" value="1"/>
</dbReference>
<dbReference type="PANTHER" id="PTHR24351">
    <property type="entry name" value="RIBOSOMAL PROTEIN S6 KINASE"/>
    <property type="match status" value="1"/>
</dbReference>
<dbReference type="AlphaFoldDB" id="A0A9Q0RJR3"/>
<dbReference type="Gene3D" id="3.30.200.20">
    <property type="entry name" value="Phosphorylase Kinase, domain 1"/>
    <property type="match status" value="1"/>
</dbReference>
<proteinExistence type="inferred from homology"/>
<feature type="domain" description="Protein kinase" evidence="10">
    <location>
        <begin position="91"/>
        <end position="352"/>
    </location>
</feature>
<reference evidence="12" key="1">
    <citation type="submission" date="2022-12" db="EMBL/GenBank/DDBJ databases">
        <title>Genome assemblies of Blomia tropicalis.</title>
        <authorList>
            <person name="Cui Y."/>
        </authorList>
    </citation>
    <scope>NUCLEOTIDE SEQUENCE</scope>
    <source>
        <tissue evidence="12">Adult mites</tissue>
    </source>
</reference>
<dbReference type="InterPro" id="IPR008271">
    <property type="entry name" value="Ser/Thr_kinase_AS"/>
</dbReference>
<evidence type="ECO:0000256" key="4">
    <source>
        <dbReference type="ARBA" id="ARBA00022741"/>
    </source>
</evidence>
<evidence type="ECO:0000256" key="2">
    <source>
        <dbReference type="ARBA" id="ARBA00022553"/>
    </source>
</evidence>
<evidence type="ECO:0000256" key="3">
    <source>
        <dbReference type="ARBA" id="ARBA00022679"/>
    </source>
</evidence>
<evidence type="ECO:0008006" key="14">
    <source>
        <dbReference type="Google" id="ProtNLM"/>
    </source>
</evidence>
<dbReference type="SMART" id="SM00220">
    <property type="entry name" value="S_TKc"/>
    <property type="match status" value="1"/>
</dbReference>
<keyword evidence="1 8" id="KW-0723">Serine/threonine-protein kinase</keyword>
<protein>
    <recommendedName>
        <fullName evidence="14">Non-specific serine/threonine protein kinase</fullName>
    </recommendedName>
</protein>
<keyword evidence="6 7" id="KW-0067">ATP-binding</keyword>
<dbReference type="PROSITE" id="PS00108">
    <property type="entry name" value="PROTEIN_KINASE_ST"/>
    <property type="match status" value="1"/>
</dbReference>
<dbReference type="Pfam" id="PF00069">
    <property type="entry name" value="Pkinase"/>
    <property type="match status" value="1"/>
</dbReference>
<name>A0A9Q0RJR3_BLOTA</name>
<dbReference type="CDD" id="cd05584">
    <property type="entry name" value="STKc_p70S6K"/>
    <property type="match status" value="1"/>
</dbReference>
<evidence type="ECO:0000256" key="8">
    <source>
        <dbReference type="RuleBase" id="RU000304"/>
    </source>
</evidence>
<evidence type="ECO:0000256" key="9">
    <source>
        <dbReference type="SAM" id="MobiDB-lite"/>
    </source>
</evidence>
<feature type="compositionally biased region" description="Basic residues" evidence="9">
    <location>
        <begin position="428"/>
        <end position="438"/>
    </location>
</feature>
<dbReference type="Pfam" id="PF00433">
    <property type="entry name" value="Pkinase_C"/>
    <property type="match status" value="1"/>
</dbReference>
<dbReference type="InterPro" id="IPR011009">
    <property type="entry name" value="Kinase-like_dom_sf"/>
</dbReference>
<dbReference type="GO" id="GO:0004674">
    <property type="term" value="F:protein serine/threonine kinase activity"/>
    <property type="evidence" value="ECO:0007669"/>
    <property type="project" value="UniProtKB-KW"/>
</dbReference>
<dbReference type="Gene3D" id="1.10.510.10">
    <property type="entry name" value="Transferase(Phosphotransferase) domain 1"/>
    <property type="match status" value="1"/>
</dbReference>
<evidence type="ECO:0000313" key="13">
    <source>
        <dbReference type="Proteomes" id="UP001142055"/>
    </source>
</evidence>